<comment type="caution">
    <text evidence="7">The sequence shown here is derived from an EMBL/GenBank/DDBJ whole genome shotgun (WGS) entry which is preliminary data.</text>
</comment>
<dbReference type="GO" id="GO:0003677">
    <property type="term" value="F:DNA binding"/>
    <property type="evidence" value="ECO:0007669"/>
    <property type="project" value="InterPro"/>
</dbReference>
<dbReference type="Gene3D" id="3.40.50.300">
    <property type="entry name" value="P-loop containing nucleotide triphosphate hydrolases"/>
    <property type="match status" value="1"/>
</dbReference>
<dbReference type="InterPro" id="IPR050763">
    <property type="entry name" value="ABC_transporter_ATP-binding"/>
</dbReference>
<evidence type="ECO:0000259" key="5">
    <source>
        <dbReference type="PROSITE" id="PS50893"/>
    </source>
</evidence>
<evidence type="ECO:0000256" key="4">
    <source>
        <dbReference type="ARBA" id="ARBA00022840"/>
    </source>
</evidence>
<dbReference type="AlphaFoldDB" id="A0A265NA39"/>
<evidence type="ECO:0000259" key="6">
    <source>
        <dbReference type="PROSITE" id="PS50930"/>
    </source>
</evidence>
<feature type="domain" description="HTH LytTR-type" evidence="6">
    <location>
        <begin position="245"/>
        <end position="327"/>
    </location>
</feature>
<dbReference type="InterPro" id="IPR012046">
    <property type="entry name" value="LytTR_ABC"/>
</dbReference>
<feature type="domain" description="ABC transporter" evidence="5">
    <location>
        <begin position="9"/>
        <end position="233"/>
    </location>
</feature>
<keyword evidence="8" id="KW-1185">Reference proteome</keyword>
<keyword evidence="3" id="KW-0547">Nucleotide-binding</keyword>
<evidence type="ECO:0000256" key="3">
    <source>
        <dbReference type="ARBA" id="ARBA00022741"/>
    </source>
</evidence>
<dbReference type="InterPro" id="IPR027417">
    <property type="entry name" value="P-loop_NTPase"/>
</dbReference>
<sequence>MMGEKMTILTIKNIEKHSKDTVLFPPFSLKVEQHEITAIYSTLNARSTLLEMFTGETSTSGGEIRVNGVTFAENKTTYYSQLGICFFEEGLYERLTVRDYFKFYKDLYQIDQTFDQLFLMTQLGEKRSKRMKDLSYSEKKRVQYGRLLIQNPSLFIFEEPDLNVDVETKRVLVNIVNKLKQEGKSILILTGNMESAITMADFVYRLDESGLKLIETDKEKTVDEADKLDGAEAEIETQPIQFNKIPTKVNEKIVLFDPPEIDYIESNDGQSNIYIKGDAFPSTLTLNNLEERLHPYGFFRCHRSYIVNLQKVREVITWTRNSYTGYQ</sequence>
<dbReference type="PIRSF" id="PIRSF036612">
    <property type="entry name" value="ABC_ATP_LytTR"/>
    <property type="match status" value="1"/>
</dbReference>
<dbReference type="PANTHER" id="PTHR42711:SF5">
    <property type="entry name" value="ABC TRANSPORTER ATP-BINDING PROTEIN NATA"/>
    <property type="match status" value="1"/>
</dbReference>
<evidence type="ECO:0000313" key="8">
    <source>
        <dbReference type="Proteomes" id="UP000216498"/>
    </source>
</evidence>
<organism evidence="7 8">
    <name type="scientific">Virgibacillus indicus</name>
    <dbReference type="NCBI Taxonomy" id="2024554"/>
    <lineage>
        <taxon>Bacteria</taxon>
        <taxon>Bacillati</taxon>
        <taxon>Bacillota</taxon>
        <taxon>Bacilli</taxon>
        <taxon>Bacillales</taxon>
        <taxon>Bacillaceae</taxon>
        <taxon>Virgibacillus</taxon>
    </lineage>
</organism>
<name>A0A265NA39_9BACI</name>
<comment type="similarity">
    <text evidence="1">Belongs to the ABC transporter superfamily.</text>
</comment>
<gene>
    <name evidence="7" type="ORF">CIL03_07655</name>
</gene>
<dbReference type="SUPFAM" id="SSF52540">
    <property type="entry name" value="P-loop containing nucleoside triphosphate hydrolases"/>
    <property type="match status" value="1"/>
</dbReference>
<keyword evidence="4 7" id="KW-0067">ATP-binding</keyword>
<evidence type="ECO:0000313" key="7">
    <source>
        <dbReference type="EMBL" id="OZU88888.1"/>
    </source>
</evidence>
<dbReference type="Pfam" id="PF04397">
    <property type="entry name" value="LytTR"/>
    <property type="match status" value="1"/>
</dbReference>
<keyword evidence="2" id="KW-0813">Transport</keyword>
<reference evidence="7 8" key="1">
    <citation type="submission" date="2017-08" db="EMBL/GenBank/DDBJ databases">
        <title>Virgibacillus indicus sp. nov. and Virgibacillus profoundi sp. nov, two moderately halophilic bacteria isolated from marine sediment by using the Microfluidic Streak Plate.</title>
        <authorList>
            <person name="Xu B."/>
            <person name="Hu B."/>
            <person name="Wang J."/>
            <person name="Zhu Y."/>
            <person name="Huang L."/>
            <person name="Du W."/>
            <person name="Huang Y."/>
        </authorList>
    </citation>
    <scope>NUCLEOTIDE SEQUENCE [LARGE SCALE GENOMIC DNA]</scope>
    <source>
        <strain evidence="7 8">IO3-P2-C2</strain>
    </source>
</reference>
<dbReference type="OrthoDB" id="9809318at2"/>
<evidence type="ECO:0000256" key="1">
    <source>
        <dbReference type="ARBA" id="ARBA00005417"/>
    </source>
</evidence>
<dbReference type="InterPro" id="IPR007492">
    <property type="entry name" value="LytTR_DNA-bd_dom"/>
</dbReference>
<dbReference type="Pfam" id="PF00005">
    <property type="entry name" value="ABC_tran"/>
    <property type="match status" value="1"/>
</dbReference>
<dbReference type="PROSITE" id="PS50930">
    <property type="entry name" value="HTH_LYTTR"/>
    <property type="match status" value="1"/>
</dbReference>
<dbReference type="EMBL" id="NPMS01000003">
    <property type="protein sequence ID" value="OZU88888.1"/>
    <property type="molecule type" value="Genomic_DNA"/>
</dbReference>
<evidence type="ECO:0000256" key="2">
    <source>
        <dbReference type="ARBA" id="ARBA00022448"/>
    </source>
</evidence>
<dbReference type="Proteomes" id="UP000216498">
    <property type="component" value="Unassembled WGS sequence"/>
</dbReference>
<dbReference type="Gene3D" id="2.40.50.1020">
    <property type="entry name" value="LytTr DNA-binding domain"/>
    <property type="match status" value="1"/>
</dbReference>
<accession>A0A265NA39</accession>
<dbReference type="InterPro" id="IPR003439">
    <property type="entry name" value="ABC_transporter-like_ATP-bd"/>
</dbReference>
<proteinExistence type="inferred from homology"/>
<protein>
    <submittedName>
        <fullName evidence="7">ABC transporter ATP-binding protein</fullName>
    </submittedName>
</protein>
<dbReference type="PROSITE" id="PS50893">
    <property type="entry name" value="ABC_TRANSPORTER_2"/>
    <property type="match status" value="1"/>
</dbReference>
<dbReference type="GO" id="GO:0005524">
    <property type="term" value="F:ATP binding"/>
    <property type="evidence" value="ECO:0007669"/>
    <property type="project" value="UniProtKB-KW"/>
</dbReference>
<dbReference type="PANTHER" id="PTHR42711">
    <property type="entry name" value="ABC TRANSPORTER ATP-BINDING PROTEIN"/>
    <property type="match status" value="1"/>
</dbReference>
<dbReference type="SMART" id="SM00850">
    <property type="entry name" value="LytTR"/>
    <property type="match status" value="1"/>
</dbReference>
<dbReference type="GO" id="GO:0016887">
    <property type="term" value="F:ATP hydrolysis activity"/>
    <property type="evidence" value="ECO:0007669"/>
    <property type="project" value="InterPro"/>
</dbReference>